<comment type="caution">
    <text evidence="3">The sequence shown here is derived from an EMBL/GenBank/DDBJ whole genome shotgun (WGS) entry which is preliminary data.</text>
</comment>
<dbReference type="AlphaFoldDB" id="A0A7J0GUE9"/>
<evidence type="ECO:0000256" key="1">
    <source>
        <dbReference type="SAM" id="Coils"/>
    </source>
</evidence>
<feature type="compositionally biased region" description="Polar residues" evidence="2">
    <location>
        <begin position="315"/>
        <end position="325"/>
    </location>
</feature>
<dbReference type="EMBL" id="BJWL01000024">
    <property type="protein sequence ID" value="GFZ14413.1"/>
    <property type="molecule type" value="Genomic_DNA"/>
</dbReference>
<protein>
    <submittedName>
        <fullName evidence="3">Uncharacterized protein</fullName>
    </submittedName>
</protein>
<sequence length="535" mass="60045">MDTQEEVGQNGFAEDESENSAQLLFPPVIHTMYHINGPEDVVLPRPTMPVRDVPRSVIGIKEAGPSRCRNHFGKIRRTACKSVSCLAYFKKLLLQAQLEGSHEVNSPYRPNTLERARKRTLDPELVFVNFVRTVLAVDTLMRQMKVSFNAEDLLHVYIVVRPKREPDTPFLKGNWEFRAGDDGLWSFLRYNGHLPGGGRGDDFISMIDSNAGPKSVRTSFKLLTTVGLRGSEKKVKEEVISQLVLNRQRNWVPPLVEQVVFVRPIFIFNLDNEHSDDLAYAPLQLAREVEIDHNFREGNDFDTTSSETNIGRLKTQGQKKSTLTADPSAIAGVESSSSESPLLDKHKGKDLTMGPPKCPRRKDHDTSLALAQAIMLSNDVIDLVEEGSEEIRYLLVMQQVQSLQKATAISEQMKEQSAKIKESKKKISSLEKQAKLDFQVVEKARLEITAAVQERDASNVAITEAWKEVAAIQYFNEEEMLEVEVEEEEADEVPEEAPKVPKELGQETVENGVVTTIVEDRAVVEEASLNLSPDL</sequence>
<gene>
    <name evidence="3" type="ORF">Acr_24g0006030</name>
</gene>
<proteinExistence type="predicted"/>
<accession>A0A7J0GUE9</accession>
<evidence type="ECO:0000313" key="4">
    <source>
        <dbReference type="Proteomes" id="UP000585474"/>
    </source>
</evidence>
<name>A0A7J0GUE9_9ERIC</name>
<feature type="region of interest" description="Disordered" evidence="2">
    <location>
        <begin position="315"/>
        <end position="363"/>
    </location>
</feature>
<organism evidence="3 4">
    <name type="scientific">Actinidia rufa</name>
    <dbReference type="NCBI Taxonomy" id="165716"/>
    <lineage>
        <taxon>Eukaryota</taxon>
        <taxon>Viridiplantae</taxon>
        <taxon>Streptophyta</taxon>
        <taxon>Embryophyta</taxon>
        <taxon>Tracheophyta</taxon>
        <taxon>Spermatophyta</taxon>
        <taxon>Magnoliopsida</taxon>
        <taxon>eudicotyledons</taxon>
        <taxon>Gunneridae</taxon>
        <taxon>Pentapetalae</taxon>
        <taxon>asterids</taxon>
        <taxon>Ericales</taxon>
        <taxon>Actinidiaceae</taxon>
        <taxon>Actinidia</taxon>
    </lineage>
</organism>
<reference evidence="3 4" key="1">
    <citation type="submission" date="2019-07" db="EMBL/GenBank/DDBJ databases">
        <title>De Novo Assembly of kiwifruit Actinidia rufa.</title>
        <authorList>
            <person name="Sugita-Konishi S."/>
            <person name="Sato K."/>
            <person name="Mori E."/>
            <person name="Abe Y."/>
            <person name="Kisaki G."/>
            <person name="Hamano K."/>
            <person name="Suezawa K."/>
            <person name="Otani M."/>
            <person name="Fukuda T."/>
            <person name="Manabe T."/>
            <person name="Gomi K."/>
            <person name="Tabuchi M."/>
            <person name="Akimitsu K."/>
            <person name="Kataoka I."/>
        </authorList>
    </citation>
    <scope>NUCLEOTIDE SEQUENCE [LARGE SCALE GENOMIC DNA]</scope>
    <source>
        <strain evidence="4">cv. Fuchu</strain>
    </source>
</reference>
<feature type="coiled-coil region" evidence="1">
    <location>
        <begin position="406"/>
        <end position="433"/>
    </location>
</feature>
<keyword evidence="1" id="KW-0175">Coiled coil</keyword>
<dbReference type="Proteomes" id="UP000585474">
    <property type="component" value="Unassembled WGS sequence"/>
</dbReference>
<evidence type="ECO:0000256" key="2">
    <source>
        <dbReference type="SAM" id="MobiDB-lite"/>
    </source>
</evidence>
<keyword evidence="4" id="KW-1185">Reference proteome</keyword>
<evidence type="ECO:0000313" key="3">
    <source>
        <dbReference type="EMBL" id="GFZ14413.1"/>
    </source>
</evidence>